<dbReference type="EMBL" id="BLLF01002944">
    <property type="protein sequence ID" value="GFH25880.1"/>
    <property type="molecule type" value="Genomic_DNA"/>
</dbReference>
<name>A0A699ZXM1_HAELA</name>
<evidence type="ECO:0000313" key="2">
    <source>
        <dbReference type="Proteomes" id="UP000485058"/>
    </source>
</evidence>
<sequence length="61" mass="6439">LVSRLEEWGAQEGQQACEAPVRQLLGKVEASLPLFLVRPGLVCAAAGGGRQVLVRQQAVAL</sequence>
<reference evidence="1 2" key="1">
    <citation type="submission" date="2020-02" db="EMBL/GenBank/DDBJ databases">
        <title>Draft genome sequence of Haematococcus lacustris strain NIES-144.</title>
        <authorList>
            <person name="Morimoto D."/>
            <person name="Nakagawa S."/>
            <person name="Yoshida T."/>
            <person name="Sawayama S."/>
        </authorList>
    </citation>
    <scope>NUCLEOTIDE SEQUENCE [LARGE SCALE GENOMIC DNA]</scope>
    <source>
        <strain evidence="1 2">NIES-144</strain>
    </source>
</reference>
<keyword evidence="2" id="KW-1185">Reference proteome</keyword>
<feature type="non-terminal residue" evidence="1">
    <location>
        <position position="61"/>
    </location>
</feature>
<organism evidence="1 2">
    <name type="scientific">Haematococcus lacustris</name>
    <name type="common">Green alga</name>
    <name type="synonym">Haematococcus pluvialis</name>
    <dbReference type="NCBI Taxonomy" id="44745"/>
    <lineage>
        <taxon>Eukaryota</taxon>
        <taxon>Viridiplantae</taxon>
        <taxon>Chlorophyta</taxon>
        <taxon>core chlorophytes</taxon>
        <taxon>Chlorophyceae</taxon>
        <taxon>CS clade</taxon>
        <taxon>Chlamydomonadales</taxon>
        <taxon>Haematococcaceae</taxon>
        <taxon>Haematococcus</taxon>
    </lineage>
</organism>
<gene>
    <name evidence="1" type="ORF">HaLaN_23920</name>
</gene>
<proteinExistence type="predicted"/>
<comment type="caution">
    <text evidence="1">The sequence shown here is derived from an EMBL/GenBank/DDBJ whole genome shotgun (WGS) entry which is preliminary data.</text>
</comment>
<dbReference type="Proteomes" id="UP000485058">
    <property type="component" value="Unassembled WGS sequence"/>
</dbReference>
<evidence type="ECO:0000313" key="1">
    <source>
        <dbReference type="EMBL" id="GFH25880.1"/>
    </source>
</evidence>
<accession>A0A699ZXM1</accession>
<protein>
    <submittedName>
        <fullName evidence="1">Uncharacterized protein</fullName>
    </submittedName>
</protein>
<feature type="non-terminal residue" evidence="1">
    <location>
        <position position="1"/>
    </location>
</feature>
<dbReference type="AlphaFoldDB" id="A0A699ZXM1"/>